<proteinExistence type="predicted"/>
<dbReference type="EMBL" id="AP012300">
    <property type="protein sequence ID" value="BAL85127.1"/>
    <property type="molecule type" value="Genomic_DNA"/>
</dbReference>
<gene>
    <name evidence="1" type="ordered locus">SELR_pSRC300540</name>
</gene>
<geneLocation type="plasmid" evidence="1 2">
    <name>pSRC3</name>
</geneLocation>
<name>I0GWJ0_SELRL</name>
<protein>
    <submittedName>
        <fullName evidence="1">Uncharacterized protein</fullName>
    </submittedName>
</protein>
<dbReference type="AlphaFoldDB" id="I0GWJ0"/>
<accession>I0GWJ0</accession>
<keyword evidence="1" id="KW-0614">Plasmid</keyword>
<reference evidence="1 2" key="1">
    <citation type="submission" date="2011-10" db="EMBL/GenBank/DDBJ databases">
        <title>Whole genome sequence of Selenomonas ruminantium subsp. lactilytica TAM6421.</title>
        <authorList>
            <person name="Oguchi A."/>
            <person name="Ankai A."/>
            <person name="Kaneko J."/>
            <person name="Yamada-Narita S."/>
            <person name="Fukui S."/>
            <person name="Takahashi M."/>
            <person name="Onodera T."/>
            <person name="Kojima S."/>
            <person name="Fushimi T."/>
            <person name="Abe N."/>
            <person name="Kamio Y."/>
            <person name="Yamazaki S."/>
            <person name="Fujita N."/>
        </authorList>
    </citation>
    <scope>NUCLEOTIDE SEQUENCE [LARGE SCALE GENOMIC DNA]</scope>
    <source>
        <strain evidence="2">NBRC 103574 / TAM6421</strain>
        <plasmid evidence="1 2">pSRC3</plasmid>
    </source>
</reference>
<organism evidence="1 2">
    <name type="scientific">Selenomonas ruminantium subsp. lactilytica (strain NBRC 103574 / TAM6421)</name>
    <dbReference type="NCBI Taxonomy" id="927704"/>
    <lineage>
        <taxon>Bacteria</taxon>
        <taxon>Bacillati</taxon>
        <taxon>Bacillota</taxon>
        <taxon>Negativicutes</taxon>
        <taxon>Selenomonadales</taxon>
        <taxon>Selenomonadaceae</taxon>
        <taxon>Selenomonas</taxon>
    </lineage>
</organism>
<evidence type="ECO:0000313" key="2">
    <source>
        <dbReference type="Proteomes" id="UP000007887"/>
    </source>
</evidence>
<dbReference type="PATRIC" id="fig|927704.6.peg.3368"/>
<dbReference type="HOGENOM" id="CLU_2720054_0_0_9"/>
<evidence type="ECO:0000313" key="1">
    <source>
        <dbReference type="EMBL" id="BAL85127.1"/>
    </source>
</evidence>
<dbReference type="KEGG" id="sri:SELR_pSRC300540"/>
<dbReference type="Proteomes" id="UP000007887">
    <property type="component" value="Plasmid pSRC3"/>
</dbReference>
<sequence length="72" mass="8745">MIKWEKEHAAIVVLNMVKFYVKYRQEREKEITASYSGKLEGYIQGITFADKTYALYLHRLANWYTKRLLRRN</sequence>
<dbReference type="RefSeq" id="WP_014426145.1">
    <property type="nucleotide sequence ID" value="NC_017073.1"/>
</dbReference>